<dbReference type="SMART" id="SM00389">
    <property type="entry name" value="HOX"/>
    <property type="match status" value="1"/>
</dbReference>
<keyword evidence="13" id="KW-1185">Reference proteome</keyword>
<evidence type="ECO:0000256" key="9">
    <source>
        <dbReference type="PROSITE-ProRule" id="PRU00108"/>
    </source>
</evidence>
<proteinExistence type="inferred from homology"/>
<dbReference type="PROSITE" id="PS50071">
    <property type="entry name" value="HOMEOBOX_2"/>
    <property type="match status" value="1"/>
</dbReference>
<dbReference type="RefSeq" id="XP_006874116.1">
    <property type="nucleotide sequence ID" value="XM_006874054.1"/>
</dbReference>
<dbReference type="Proteomes" id="UP000504623">
    <property type="component" value="Unplaced"/>
</dbReference>
<evidence type="ECO:0000256" key="7">
    <source>
        <dbReference type="ARBA" id="ARBA00074027"/>
    </source>
</evidence>
<evidence type="ECO:0000256" key="1">
    <source>
        <dbReference type="ARBA" id="ARBA00004123"/>
    </source>
</evidence>
<evidence type="ECO:0000313" key="13">
    <source>
        <dbReference type="Proteomes" id="UP000504623"/>
    </source>
</evidence>
<dbReference type="InterPro" id="IPR001356">
    <property type="entry name" value="HD"/>
</dbReference>
<comment type="similarity">
    <text evidence="2">Belongs to the paired homeobox family. Bicoid subfamily.</text>
</comment>
<feature type="region of interest" description="Disordered" evidence="11">
    <location>
        <begin position="246"/>
        <end position="267"/>
    </location>
</feature>
<accession>A0A9B0TZ95</accession>
<feature type="region of interest" description="Disordered" evidence="11">
    <location>
        <begin position="93"/>
        <end position="121"/>
    </location>
</feature>
<keyword evidence="4 9" id="KW-0371">Homeobox</keyword>
<evidence type="ECO:0000256" key="2">
    <source>
        <dbReference type="ARBA" id="ARBA00006503"/>
    </source>
</evidence>
<dbReference type="GO" id="GO:0000981">
    <property type="term" value="F:DNA-binding transcription factor activity, RNA polymerase II-specific"/>
    <property type="evidence" value="ECO:0007669"/>
    <property type="project" value="InterPro"/>
</dbReference>
<evidence type="ECO:0000256" key="8">
    <source>
        <dbReference type="ARBA" id="ARBA00078927"/>
    </source>
</evidence>
<comment type="subcellular location">
    <subcellularLocation>
        <location evidence="1 9 10">Nucleus</location>
    </subcellularLocation>
</comment>
<dbReference type="InterPro" id="IPR051440">
    <property type="entry name" value="Goosecoid-like_HB"/>
</dbReference>
<dbReference type="InterPro" id="IPR017970">
    <property type="entry name" value="Homeobox_CS"/>
</dbReference>
<dbReference type="Pfam" id="PF00046">
    <property type="entry name" value="Homeodomain"/>
    <property type="match status" value="1"/>
</dbReference>
<dbReference type="GeneID" id="102828116"/>
<dbReference type="FunFam" id="1.10.10.60:FF:000223">
    <property type="entry name" value="Goosecoid homeobox 2"/>
    <property type="match status" value="1"/>
</dbReference>
<dbReference type="PROSITE" id="PS00027">
    <property type="entry name" value="HOMEOBOX_1"/>
    <property type="match status" value="1"/>
</dbReference>
<dbReference type="AlphaFoldDB" id="A0A9B0TZ95"/>
<dbReference type="OrthoDB" id="3225452at2759"/>
<evidence type="ECO:0000256" key="5">
    <source>
        <dbReference type="ARBA" id="ARBA00023242"/>
    </source>
</evidence>
<keyword evidence="3 9" id="KW-0238">DNA-binding</keyword>
<dbReference type="PANTHER" id="PTHR46643:SF1">
    <property type="entry name" value="HOMEOBOX PROTEIN GOOSECOID-2"/>
    <property type="match status" value="1"/>
</dbReference>
<sequence length="267" mass="28257">MPWSRALATIQSRGGPPPPQPGISILLPSAAGLVRVDPAAGQGITVRCPDVLVYIHTAAAAAQQGMEADGGAASRRGPARPCPFSIEHILSSRPTCNPPGPTVCPPSSAGRQSSGELAEPARAGPAEAATCTCCCCCGPGAPREPTAGLGARLPWPLRLGPAAPLLLAAGAQSGGPVARPGPGPQRRTRRHRTIFSEEQLQALEALFVQNQYPDVSTRERLACRLRLREERVEVWFKNRRAKWRHQKRASVSSRFLPGAKKPSKEGC</sequence>
<dbReference type="PANTHER" id="PTHR46643">
    <property type="entry name" value="HOMEOBOX PROTEIN GOOSECOID-RELATED"/>
    <property type="match status" value="1"/>
</dbReference>
<dbReference type="InterPro" id="IPR009057">
    <property type="entry name" value="Homeodomain-like_sf"/>
</dbReference>
<feature type="domain" description="Homeobox" evidence="12">
    <location>
        <begin position="186"/>
        <end position="246"/>
    </location>
</feature>
<dbReference type="CDD" id="cd00086">
    <property type="entry name" value="homeodomain"/>
    <property type="match status" value="1"/>
</dbReference>
<reference evidence="14" key="1">
    <citation type="submission" date="2025-08" db="UniProtKB">
        <authorList>
            <consortium name="RefSeq"/>
        </authorList>
    </citation>
    <scope>IDENTIFICATION</scope>
    <source>
        <tissue evidence="14">Spleen</tissue>
    </source>
</reference>
<evidence type="ECO:0000256" key="11">
    <source>
        <dbReference type="SAM" id="MobiDB-lite"/>
    </source>
</evidence>
<evidence type="ECO:0000256" key="10">
    <source>
        <dbReference type="RuleBase" id="RU000682"/>
    </source>
</evidence>
<dbReference type="SUPFAM" id="SSF46689">
    <property type="entry name" value="Homeodomain-like"/>
    <property type="match status" value="1"/>
</dbReference>
<name>A0A9B0TZ95_CHRAS</name>
<dbReference type="Gene3D" id="1.10.10.60">
    <property type="entry name" value="Homeodomain-like"/>
    <property type="match status" value="1"/>
</dbReference>
<evidence type="ECO:0000256" key="6">
    <source>
        <dbReference type="ARBA" id="ARBA00058160"/>
    </source>
</evidence>
<evidence type="ECO:0000313" key="14">
    <source>
        <dbReference type="RefSeq" id="XP_006874116.1"/>
    </source>
</evidence>
<gene>
    <name evidence="14" type="primary">GSC2</name>
</gene>
<evidence type="ECO:0000256" key="4">
    <source>
        <dbReference type="ARBA" id="ARBA00023155"/>
    </source>
</evidence>
<dbReference type="GO" id="GO:0005634">
    <property type="term" value="C:nucleus"/>
    <property type="evidence" value="ECO:0007669"/>
    <property type="project" value="UniProtKB-SubCell"/>
</dbReference>
<dbReference type="GO" id="GO:0000978">
    <property type="term" value="F:RNA polymerase II cis-regulatory region sequence-specific DNA binding"/>
    <property type="evidence" value="ECO:0007669"/>
    <property type="project" value="TreeGrafter"/>
</dbReference>
<comment type="function">
    <text evidence="6">May have a role in development. May regulate its own transcription. May bind the bicoid consensus sequence TAATCC.</text>
</comment>
<organism evidence="13 14">
    <name type="scientific">Chrysochloris asiatica</name>
    <name type="common">Cape golden mole</name>
    <dbReference type="NCBI Taxonomy" id="185453"/>
    <lineage>
        <taxon>Eukaryota</taxon>
        <taxon>Metazoa</taxon>
        <taxon>Chordata</taxon>
        <taxon>Craniata</taxon>
        <taxon>Vertebrata</taxon>
        <taxon>Euteleostomi</taxon>
        <taxon>Mammalia</taxon>
        <taxon>Eutheria</taxon>
        <taxon>Afrotheria</taxon>
        <taxon>Chrysochloridae</taxon>
        <taxon>Chrysochlorinae</taxon>
        <taxon>Chrysochloris</taxon>
    </lineage>
</organism>
<evidence type="ECO:0000259" key="12">
    <source>
        <dbReference type="PROSITE" id="PS50071"/>
    </source>
</evidence>
<dbReference type="CTD" id="2928"/>
<feature type="DNA-binding region" description="Homeobox" evidence="9">
    <location>
        <begin position="188"/>
        <end position="247"/>
    </location>
</feature>
<keyword evidence="5 9" id="KW-0539">Nucleus</keyword>
<protein>
    <recommendedName>
        <fullName evidence="7">Homeobox protein goosecoid-2</fullName>
    </recommendedName>
    <alternativeName>
        <fullName evidence="8">Homeobox protein goosecoid-like</fullName>
    </alternativeName>
</protein>
<evidence type="ECO:0000256" key="3">
    <source>
        <dbReference type="ARBA" id="ARBA00023125"/>
    </source>
</evidence>